<accession>Q7Y2H7</accession>
<dbReference type="EMBL" id="AP005154">
    <property type="protein sequence ID" value="BAC78143.1"/>
    <property type="molecule type" value="Genomic_DNA"/>
</dbReference>
<proteinExistence type="predicted"/>
<dbReference type="GeneID" id="2653372"/>
<organism evidence="1 2">
    <name type="scientific">Escherichia phage Stx2 II</name>
    <dbReference type="NCBI Taxonomy" id="194949"/>
    <lineage>
        <taxon>Viruses</taxon>
        <taxon>Duplodnaviria</taxon>
        <taxon>Heunggongvirae</taxon>
        <taxon>Uroviricota</taxon>
        <taxon>Caudoviricetes</taxon>
        <taxon>Sepvirinae</taxon>
        <taxon>Traversvirus</taxon>
        <taxon>Traversvirus II</taxon>
    </lineage>
</organism>
<protein>
    <submittedName>
        <fullName evidence="1">Uncharacterized protein</fullName>
    </submittedName>
</protein>
<dbReference type="KEGG" id="vg:2653372"/>
<dbReference type="RefSeq" id="NP_859406.1">
    <property type="nucleotide sequence ID" value="NC_004914.3"/>
</dbReference>
<name>Q7Y2H7_9CAUD</name>
<reference evidence="1 2" key="1">
    <citation type="journal article" date="2003" name="J. Bacteriol.">
        <title>Genome analysis of a novel Shiga toxin 1 (Stx1)-converting phage which is closely related to Stx2-converting phages but not to other Stx1-converting phages.</title>
        <authorList>
            <person name="Sato T."/>
            <person name="Shimizu T."/>
            <person name="Watarai M."/>
            <person name="Kobayashi M."/>
            <person name="Kano S."/>
            <person name="Hamabata T."/>
            <person name="Takeda Y."/>
            <person name="Yamasaki S."/>
        </authorList>
    </citation>
    <scope>NUCLEOTIDE SEQUENCE</scope>
    <source>
        <strain evidence="1">Stx2 phage-II</strain>
    </source>
</reference>
<evidence type="ECO:0000313" key="2">
    <source>
        <dbReference type="Proteomes" id="UP000000983"/>
    </source>
</evidence>
<sequence length="106" mass="11438">MLYGQNDAIPAFWGSVSGTLMFFSTHASALSRSMALTRSHFSFDSFMPGITGLPSTRVAPRQMVQIPAPSRYAVVWLPSFSSRNWSRISGAEAPAAISARTAADKP</sequence>
<dbReference type="Proteomes" id="UP000000983">
    <property type="component" value="Segment"/>
</dbReference>
<evidence type="ECO:0000313" key="1">
    <source>
        <dbReference type="EMBL" id="BAC78143.1"/>
    </source>
</evidence>
<keyword evidence="2" id="KW-1185">Reference proteome</keyword>